<name>A0A513SQ34_9CAUD</name>
<reference evidence="1 2" key="1">
    <citation type="submission" date="2019-01" db="EMBL/GenBank/DDBJ databases">
        <authorList>
            <person name="Le T.S."/>
            <person name="Kurtboke I."/>
        </authorList>
    </citation>
    <scope>NUCLEOTIDE SEQUENCE [LARGE SCALE GENOMIC DNA]</scope>
</reference>
<dbReference type="EMBL" id="MK358448">
    <property type="protein sequence ID" value="QCW23265.1"/>
    <property type="molecule type" value="Genomic_DNA"/>
</dbReference>
<evidence type="ECO:0000313" key="2">
    <source>
        <dbReference type="Proteomes" id="UP000316194"/>
    </source>
</evidence>
<organism evidence="1 2">
    <name type="scientific">Vibrio phage 5 TSL-2019</name>
    <dbReference type="NCBI Taxonomy" id="2578086"/>
    <lineage>
        <taxon>Viruses</taxon>
        <taxon>Duplodnaviria</taxon>
        <taxon>Heunggongvirae</taxon>
        <taxon>Uroviricota</taxon>
        <taxon>Caudoviricetes</taxon>
        <taxon>Chimalliviridae</taxon>
        <taxon>Gorgonvirinae</taxon>
        <taxon>Aphroditevirus</taxon>
        <taxon>Aphroditevirus USC1</taxon>
    </lineage>
</organism>
<sequence>MTKLTYTQRFATRFEKNIMSQQPELLKLYQRICSHNYWYDYCDALTGWRAGLESEQEIIRQLDKNKEHKHYPILQRLWSEQGDKEAIDGENVFAEWLEKYQDESMDMYRFLETLDRLEMDDEKIARAVRAMRRVSKFLIEESGVESKVIDYCPKLVYTKHLGPKSVGKKYVDKVQLPRKLQRFTELMATRVEMYDFDCLGLLTSHVGTFDTVRFDPESENEEHLAYIKGYHFKSAYVLKDKLLAKIRRIELRDLKDLTEVLRGKLPVKSLYTSNTSEYV</sequence>
<evidence type="ECO:0000313" key="1">
    <source>
        <dbReference type="EMBL" id="QCW23265.1"/>
    </source>
</evidence>
<accession>A0A513SQ34</accession>
<proteinExistence type="predicted"/>
<protein>
    <submittedName>
        <fullName evidence="1">Uncharacterized protein</fullName>
    </submittedName>
</protein>
<dbReference type="Proteomes" id="UP000316194">
    <property type="component" value="Segment"/>
</dbReference>